<dbReference type="InterPro" id="IPR039977">
    <property type="entry name" value="Suv4-20/Set9"/>
</dbReference>
<dbReference type="GO" id="GO:0005694">
    <property type="term" value="C:chromosome"/>
    <property type="evidence" value="ECO:0007669"/>
    <property type="project" value="UniProtKB-SubCell"/>
</dbReference>
<accession>A0AAF0EZS8</accession>
<feature type="domain" description="SET" evidence="10">
    <location>
        <begin position="100"/>
        <end position="238"/>
    </location>
</feature>
<evidence type="ECO:0000313" key="11">
    <source>
        <dbReference type="EMBL" id="WFD35618.1"/>
    </source>
</evidence>
<dbReference type="CDD" id="cd10524">
    <property type="entry name" value="SET_Suv4-20-like"/>
    <property type="match status" value="1"/>
</dbReference>
<evidence type="ECO:0000256" key="1">
    <source>
        <dbReference type="ARBA" id="ARBA00004123"/>
    </source>
</evidence>
<dbReference type="InterPro" id="IPR046341">
    <property type="entry name" value="SET_dom_sf"/>
</dbReference>
<keyword evidence="3" id="KW-0158">Chromosome</keyword>
<evidence type="ECO:0000256" key="2">
    <source>
        <dbReference type="ARBA" id="ARBA00004286"/>
    </source>
</evidence>
<feature type="compositionally biased region" description="Polar residues" evidence="9">
    <location>
        <begin position="353"/>
        <end position="362"/>
    </location>
</feature>
<dbReference type="SMART" id="SM00317">
    <property type="entry name" value="SET"/>
    <property type="match status" value="1"/>
</dbReference>
<gene>
    <name evidence="11" type="primary">set9</name>
    <name evidence="11" type="ORF">MCUN1_002476</name>
</gene>
<proteinExistence type="predicted"/>
<evidence type="ECO:0000256" key="8">
    <source>
        <dbReference type="ARBA" id="ARBA00023242"/>
    </source>
</evidence>
<feature type="region of interest" description="Disordered" evidence="9">
    <location>
        <begin position="350"/>
        <end position="436"/>
    </location>
</feature>
<dbReference type="Pfam" id="PF00856">
    <property type="entry name" value="SET"/>
    <property type="match status" value="1"/>
</dbReference>
<evidence type="ECO:0000256" key="4">
    <source>
        <dbReference type="ARBA" id="ARBA00022603"/>
    </source>
</evidence>
<evidence type="ECO:0000256" key="3">
    <source>
        <dbReference type="ARBA" id="ARBA00022454"/>
    </source>
</evidence>
<feature type="compositionally biased region" description="Low complexity" evidence="9">
    <location>
        <begin position="687"/>
        <end position="733"/>
    </location>
</feature>
<dbReference type="GO" id="GO:0140999">
    <property type="term" value="F:histone H3K4 trimethyltransferase activity"/>
    <property type="evidence" value="ECO:0007669"/>
    <property type="project" value="UniProtKB-EC"/>
</dbReference>
<feature type="compositionally biased region" description="Polar residues" evidence="9">
    <location>
        <begin position="663"/>
        <end position="682"/>
    </location>
</feature>
<dbReference type="GO" id="GO:0005634">
    <property type="term" value="C:nucleus"/>
    <property type="evidence" value="ECO:0007669"/>
    <property type="project" value="UniProtKB-SubCell"/>
</dbReference>
<dbReference type="Proteomes" id="UP001219933">
    <property type="component" value="Chromosome 3"/>
</dbReference>
<organism evidence="11 12">
    <name type="scientific">Malassezia cuniculi</name>
    <dbReference type="NCBI Taxonomy" id="948313"/>
    <lineage>
        <taxon>Eukaryota</taxon>
        <taxon>Fungi</taxon>
        <taxon>Dikarya</taxon>
        <taxon>Basidiomycota</taxon>
        <taxon>Ustilaginomycotina</taxon>
        <taxon>Malasseziomycetes</taxon>
        <taxon>Malasseziales</taxon>
        <taxon>Malasseziaceae</taxon>
        <taxon>Malassezia</taxon>
    </lineage>
</organism>
<dbReference type="PANTHER" id="PTHR12977">
    <property type="entry name" value="SUPPRESSOR OF VARIEGATION 4-20-RELATED"/>
    <property type="match status" value="1"/>
</dbReference>
<dbReference type="EC" id="2.1.1.354" evidence="11"/>
<feature type="compositionally biased region" description="Polar residues" evidence="9">
    <location>
        <begin position="569"/>
        <end position="583"/>
    </location>
</feature>
<feature type="region of interest" description="Disordered" evidence="9">
    <location>
        <begin position="547"/>
        <end position="765"/>
    </location>
</feature>
<dbReference type="SUPFAM" id="SSF82199">
    <property type="entry name" value="SET domain"/>
    <property type="match status" value="1"/>
</dbReference>
<keyword evidence="8" id="KW-0539">Nucleus</keyword>
<evidence type="ECO:0000256" key="5">
    <source>
        <dbReference type="ARBA" id="ARBA00022679"/>
    </source>
</evidence>
<feature type="region of interest" description="Disordered" evidence="9">
    <location>
        <begin position="459"/>
        <end position="533"/>
    </location>
</feature>
<comment type="subcellular location">
    <subcellularLocation>
        <location evidence="2">Chromosome</location>
    </subcellularLocation>
    <subcellularLocation>
        <location evidence="1">Nucleus</location>
    </subcellularLocation>
</comment>
<keyword evidence="6" id="KW-0949">S-adenosyl-L-methionine</keyword>
<evidence type="ECO:0000259" key="10">
    <source>
        <dbReference type="PROSITE" id="PS50280"/>
    </source>
</evidence>
<keyword evidence="12" id="KW-1185">Reference proteome</keyword>
<reference evidence="11" key="1">
    <citation type="submission" date="2023-03" db="EMBL/GenBank/DDBJ databases">
        <title>Mating type loci evolution in Malassezia.</title>
        <authorList>
            <person name="Coelho M.A."/>
        </authorList>
    </citation>
    <scope>NUCLEOTIDE SEQUENCE</scope>
    <source>
        <strain evidence="11">CBS 11721</strain>
    </source>
</reference>
<dbReference type="EMBL" id="CP119879">
    <property type="protein sequence ID" value="WFD35618.1"/>
    <property type="molecule type" value="Genomic_DNA"/>
</dbReference>
<protein>
    <submittedName>
        <fullName evidence="11">[histone H3]-lysine(4) N-trimethyltransferase</fullName>
        <ecNumber evidence="11">2.1.1.354</ecNumber>
    </submittedName>
</protein>
<feature type="compositionally biased region" description="Low complexity" evidence="9">
    <location>
        <begin position="363"/>
        <end position="381"/>
    </location>
</feature>
<dbReference type="PROSITE" id="PS50280">
    <property type="entry name" value="SET"/>
    <property type="match status" value="1"/>
</dbReference>
<keyword evidence="5 11" id="KW-0808">Transferase</keyword>
<feature type="compositionally biased region" description="Low complexity" evidence="9">
    <location>
        <begin position="548"/>
        <end position="563"/>
    </location>
</feature>
<dbReference type="GO" id="GO:0032259">
    <property type="term" value="P:methylation"/>
    <property type="evidence" value="ECO:0007669"/>
    <property type="project" value="UniProtKB-KW"/>
</dbReference>
<feature type="region of interest" description="Disordered" evidence="9">
    <location>
        <begin position="263"/>
        <end position="303"/>
    </location>
</feature>
<feature type="compositionally biased region" description="Pro residues" evidence="9">
    <location>
        <begin position="291"/>
        <end position="303"/>
    </location>
</feature>
<sequence length="765" mass="83113">MDGLADDDDLLSCMLVDMLEFDPVVSTHKMNPAFRPPRFDTEAVVLAVRRHVIAGDVSGAVEEITRIPAVARHIARKDAAQLRVFDAHIRRYFEAYLPDAGFEYATTSRYDVVRQRLGHATSGRTELCLLAVRSLQQGDIVPHCRAALRDLSQAEDEALRDEAHRARVAAANGEPVVPRDFSIIRPSSRGCSQLLLGPARFINHDCRPNAEFRRNGHQIAIRAIRPIMQGDEITVYYGDNYFEPGNSECMCATCERRGAGIFAASKPTDEQAPEANTDGPRRTRSHARASSPPPLPLAAPPGAGPQCTCTTCDSRFWAPEKWWTPDECPRCERHYKIFKCDWPKRTTVEVRAKTSTRAKTAVSSDSSSLSSDSPSNSSKPSSDSDESPPPPKPAPRKPPVRKAPPSKPPVRSRSTSPRRNRFEVRSDESDPDFDSIHLALGPKILGQAARTDVLATYWGAPDGARRKRRRADLSLMPLSERAKTQHVTDENEEENRVVRALPRRARSSWPPERASSTPADSAPIATKGKERTSELNLARFWSAGVCGRTRQQARQAQSEQSATPETSHDVSAQQRIKQRSASRASEGRAVSRGASVAIKAESSEPADTSQRARTAEPEARGKANLRGMADVDGPSVSSGPRHSGMARINSSEPPPTKIERLETPTSSDAARSAHMSATQTQLPAGVSATSSETATAAATTTVPALSTSLTSTAPAPATASATASAPATATAVPPEGPRRVRRNLRWGSGKTSFSRPLPQVKHEHT</sequence>
<dbReference type="Gene3D" id="1.10.10.1700">
    <property type="entry name" value="Histone-lysine N-methyltransferase"/>
    <property type="match status" value="1"/>
</dbReference>
<evidence type="ECO:0000256" key="9">
    <source>
        <dbReference type="SAM" id="MobiDB-lite"/>
    </source>
</evidence>
<evidence type="ECO:0000256" key="6">
    <source>
        <dbReference type="ARBA" id="ARBA00022691"/>
    </source>
</evidence>
<dbReference type="Gene3D" id="2.170.270.10">
    <property type="entry name" value="SET domain"/>
    <property type="match status" value="1"/>
</dbReference>
<evidence type="ECO:0000256" key="7">
    <source>
        <dbReference type="ARBA" id="ARBA00022853"/>
    </source>
</evidence>
<dbReference type="PANTHER" id="PTHR12977:SF4">
    <property type="entry name" value="HISTONE-LYSINE N-METHYLTRANSFERASE KMT5B"/>
    <property type="match status" value="1"/>
</dbReference>
<dbReference type="InterPro" id="IPR041938">
    <property type="entry name" value="Hist-Lys_N-MTase_N"/>
</dbReference>
<name>A0AAF0EZS8_9BASI</name>
<dbReference type="AlphaFoldDB" id="A0AAF0EZS8"/>
<keyword evidence="7" id="KW-0156">Chromatin regulator</keyword>
<evidence type="ECO:0000313" key="12">
    <source>
        <dbReference type="Proteomes" id="UP001219933"/>
    </source>
</evidence>
<keyword evidence="4 11" id="KW-0489">Methyltransferase</keyword>
<dbReference type="InterPro" id="IPR001214">
    <property type="entry name" value="SET_dom"/>
</dbReference>
<dbReference type="GO" id="GO:0042799">
    <property type="term" value="F:histone H4K20 methyltransferase activity"/>
    <property type="evidence" value="ECO:0007669"/>
    <property type="project" value="TreeGrafter"/>
</dbReference>
<feature type="compositionally biased region" description="Basic and acidic residues" evidence="9">
    <location>
        <begin position="480"/>
        <end position="497"/>
    </location>
</feature>